<protein>
    <submittedName>
        <fullName evidence="2">Uncharacterized protein</fullName>
    </submittedName>
</protein>
<evidence type="ECO:0000256" key="1">
    <source>
        <dbReference type="SAM" id="MobiDB-lite"/>
    </source>
</evidence>
<evidence type="ECO:0000313" key="2">
    <source>
        <dbReference type="EMBL" id="CAJ0590467.1"/>
    </source>
</evidence>
<organism evidence="2 3">
    <name type="scientific">Cylicocyclus nassatus</name>
    <name type="common">Nematode worm</name>
    <dbReference type="NCBI Taxonomy" id="53992"/>
    <lineage>
        <taxon>Eukaryota</taxon>
        <taxon>Metazoa</taxon>
        <taxon>Ecdysozoa</taxon>
        <taxon>Nematoda</taxon>
        <taxon>Chromadorea</taxon>
        <taxon>Rhabditida</taxon>
        <taxon>Rhabditina</taxon>
        <taxon>Rhabditomorpha</taxon>
        <taxon>Strongyloidea</taxon>
        <taxon>Strongylidae</taxon>
        <taxon>Cylicocyclus</taxon>
    </lineage>
</organism>
<name>A0AA36GDT6_CYLNA</name>
<keyword evidence="3" id="KW-1185">Reference proteome</keyword>
<sequence length="127" mass="13964">MNTSSVVFDCNPSISAIGMQVVAYEQQVGNSAAHPNKRAPTMSTEELIKSPSVCQGKKSKLLELGRQLVAAGYPERTTSQLDQRIRDTLRNVKKYTARQKSFCSTPTRSSAISKNNNQVTGNITMNR</sequence>
<feature type="region of interest" description="Disordered" evidence="1">
    <location>
        <begin position="106"/>
        <end position="127"/>
    </location>
</feature>
<comment type="caution">
    <text evidence="2">The sequence shown here is derived from an EMBL/GenBank/DDBJ whole genome shotgun (WGS) entry which is preliminary data.</text>
</comment>
<proteinExistence type="predicted"/>
<dbReference type="Proteomes" id="UP001176961">
    <property type="component" value="Unassembled WGS sequence"/>
</dbReference>
<evidence type="ECO:0000313" key="3">
    <source>
        <dbReference type="Proteomes" id="UP001176961"/>
    </source>
</evidence>
<dbReference type="AlphaFoldDB" id="A0AA36GDT6"/>
<gene>
    <name evidence="2" type="ORF">CYNAS_LOCUS2450</name>
</gene>
<dbReference type="EMBL" id="CATQJL010000001">
    <property type="protein sequence ID" value="CAJ0590467.1"/>
    <property type="molecule type" value="Genomic_DNA"/>
</dbReference>
<accession>A0AA36GDT6</accession>
<reference evidence="2" key="1">
    <citation type="submission" date="2023-07" db="EMBL/GenBank/DDBJ databases">
        <authorList>
            <consortium name="CYATHOMIX"/>
        </authorList>
    </citation>
    <scope>NUCLEOTIDE SEQUENCE</scope>
    <source>
        <strain evidence="2">N/A</strain>
    </source>
</reference>